<evidence type="ECO:0000256" key="1">
    <source>
        <dbReference type="SAM" id="MobiDB-lite"/>
    </source>
</evidence>
<feature type="region of interest" description="Disordered" evidence="1">
    <location>
        <begin position="20"/>
        <end position="40"/>
    </location>
</feature>
<reference evidence="2 3" key="1">
    <citation type="journal article" date="2019" name="Sci. Rep.">
        <title>Orb-weaving spider Araneus ventricosus genome elucidates the spidroin gene catalogue.</title>
        <authorList>
            <person name="Kono N."/>
            <person name="Nakamura H."/>
            <person name="Ohtoshi R."/>
            <person name="Moran D.A.P."/>
            <person name="Shinohara A."/>
            <person name="Yoshida Y."/>
            <person name="Fujiwara M."/>
            <person name="Mori M."/>
            <person name="Tomita M."/>
            <person name="Arakawa K."/>
        </authorList>
    </citation>
    <scope>NUCLEOTIDE SEQUENCE [LARGE SCALE GENOMIC DNA]</scope>
</reference>
<proteinExistence type="predicted"/>
<organism evidence="2 3">
    <name type="scientific">Araneus ventricosus</name>
    <name type="common">Orbweaver spider</name>
    <name type="synonym">Epeira ventricosa</name>
    <dbReference type="NCBI Taxonomy" id="182803"/>
    <lineage>
        <taxon>Eukaryota</taxon>
        <taxon>Metazoa</taxon>
        <taxon>Ecdysozoa</taxon>
        <taxon>Arthropoda</taxon>
        <taxon>Chelicerata</taxon>
        <taxon>Arachnida</taxon>
        <taxon>Araneae</taxon>
        <taxon>Araneomorphae</taxon>
        <taxon>Entelegynae</taxon>
        <taxon>Araneoidea</taxon>
        <taxon>Araneidae</taxon>
        <taxon>Araneus</taxon>
    </lineage>
</organism>
<dbReference type="AlphaFoldDB" id="A0A4Y2G482"/>
<dbReference type="EMBL" id="BGPR01097979">
    <property type="protein sequence ID" value="GBM47458.1"/>
    <property type="molecule type" value="Genomic_DNA"/>
</dbReference>
<evidence type="ECO:0000313" key="3">
    <source>
        <dbReference type="Proteomes" id="UP000499080"/>
    </source>
</evidence>
<name>A0A4Y2G482_ARAVE</name>
<gene>
    <name evidence="2" type="ORF">AVEN_243099_1</name>
</gene>
<comment type="caution">
    <text evidence="2">The sequence shown here is derived from an EMBL/GenBank/DDBJ whole genome shotgun (WGS) entry which is preliminary data.</text>
</comment>
<accession>A0A4Y2G482</accession>
<keyword evidence="3" id="KW-1185">Reference proteome</keyword>
<protein>
    <submittedName>
        <fullName evidence="2">Uncharacterized protein</fullName>
    </submittedName>
</protein>
<dbReference type="Proteomes" id="UP000499080">
    <property type="component" value="Unassembled WGS sequence"/>
</dbReference>
<evidence type="ECO:0000313" key="2">
    <source>
        <dbReference type="EMBL" id="GBM47458.1"/>
    </source>
</evidence>
<sequence>MPSRITLATPYWIEKVCTKRSLSPSPNDKGKPAPVAADKRAGEIGGGRGFCLGARRDAANAFTLSWHPGDSLSLQGERFFCRATSVGFGLRVRIYSLVHGCLTFLK</sequence>